<dbReference type="Gene3D" id="1.10.8.280">
    <property type="entry name" value="ABC transporter ATPase domain-like"/>
    <property type="match status" value="1"/>
</dbReference>
<keyword evidence="4" id="KW-0677">Repeat</keyword>
<reference evidence="18 19" key="1">
    <citation type="submission" date="2019-08" db="EMBL/GenBank/DDBJ databases">
        <title>Deep-cultivation of Planctomycetes and their phenomic and genomic characterization uncovers novel biology.</title>
        <authorList>
            <person name="Wiegand S."/>
            <person name="Jogler M."/>
            <person name="Boedeker C."/>
            <person name="Pinto D."/>
            <person name="Vollmers J."/>
            <person name="Rivas-Marin E."/>
            <person name="Kohn T."/>
            <person name="Peeters S.H."/>
            <person name="Heuer A."/>
            <person name="Rast P."/>
            <person name="Oberbeckmann S."/>
            <person name="Bunk B."/>
            <person name="Jeske O."/>
            <person name="Meyerdierks A."/>
            <person name="Storesund J.E."/>
            <person name="Kallscheuer N."/>
            <person name="Luecker S."/>
            <person name="Lage O.M."/>
            <person name="Pohl T."/>
            <person name="Merkel B.J."/>
            <person name="Hornburger P."/>
            <person name="Mueller R.-W."/>
            <person name="Bruemmer F."/>
            <person name="Labrenz M."/>
            <person name="Spormann A.M."/>
            <person name="Op den Camp H."/>
            <person name="Overmann J."/>
            <person name="Amann R."/>
            <person name="Jetten M.S.M."/>
            <person name="Mascher T."/>
            <person name="Medema M.H."/>
            <person name="Devos D.P."/>
            <person name="Kaster A.-K."/>
            <person name="Ovreas L."/>
            <person name="Rohde M."/>
            <person name="Galperin M.Y."/>
            <person name="Jogler C."/>
        </authorList>
    </citation>
    <scope>NUCLEOTIDE SEQUENCE [LARGE SCALE GENOMIC DNA]</scope>
    <source>
        <strain evidence="18 19">Pr1d</strain>
    </source>
</reference>
<dbReference type="GO" id="GO:0003677">
    <property type="term" value="F:DNA binding"/>
    <property type="evidence" value="ECO:0007669"/>
    <property type="project" value="UniProtKB-KW"/>
</dbReference>
<dbReference type="Proteomes" id="UP000323917">
    <property type="component" value="Chromosome"/>
</dbReference>
<proteinExistence type="inferred from homology"/>
<keyword evidence="9" id="KW-0862">Zinc</keyword>
<evidence type="ECO:0000256" key="14">
    <source>
        <dbReference type="ARBA" id="ARBA00038000"/>
    </source>
</evidence>
<accession>A0A5B9Q746</accession>
<keyword evidence="10" id="KW-0067">ATP-binding</keyword>
<evidence type="ECO:0000256" key="2">
    <source>
        <dbReference type="ARBA" id="ARBA00022490"/>
    </source>
</evidence>
<sequence length="946" mass="104216">MTYSTISLRGVAVNNLQKVDLDLPHRRLIAFCGVSGSGKTSLALDTLYAEGQRRYIESFSTYTRQFLEQLDKPAAESIEGIPPSIAVTRKNVGRSSRANVGSATQINEHLQLLFSRIGEVVCHDCGQKVSQDSADSAAERLGHLPDGTRLMVGFSSKRGEDRPVEVWIADLVALGYRRIIVDSRSVELSPAAVEELASEEVIDVVLDRVVVSGEATTRLRDSLEAAQEAGRGTSLVWIDARNLDDESSLKGVRVEIDDQPWLRCRFSQFFRCETCDLDYPPLEPQLLNYNNPLGACSECEGFGNVIGIDMDRVVPDPSKSLREGAIAPWNTPAYEHELQELLALAKDYHLPVDIPFSELSPEHLALLQDGVPEREFGGLSGFFKWLERRKYKMHLRVYLSRWRSYYPCEACKGARLNPSALAVRIGGLNIAEISRMKIRDALQWLVTWELSSWQEQVGRLLIEQVANRLQYLDRVGVGHLSLERSLRTLSAGEAQRVSLTSALGSNLVGMLYVLDEPCIGLHPADVPQLVDAIEGLRDRGNTVAVIEHDAAVLRGADHIVEMGPGAGEFGGQVVFQGTPSEMLQCTDSRTGDWLSGRRTLGHRGARRPTEHGVIRLDGARGNNLQNISVEFPLGVMCVVTGVSGSGKSTLVQQTLYPAVAQRLHIDVDSPAPFDEILGVHQIEDAVLVDQSPIGRTPRSNPITYIKAFDPIRALFAETTEAQARGFKTSHFSFNVDGGRCEACRGDGFLQIDMRLMADVYMKCPECQGKRFRQEVLDVKYRGLNISEVLNLSVREAFAFFRGHRKILSHMKSLIDVGLDYLRLGQPANTLSGGEAQRLKMASYMSAKRRGRTLFVLDEPTTGLHSSDVLQLLDCFDSLIDLGHSLVVVDHNLLIMQAADWIVDLGPGAADEGGRVVARGTPEQVSENPDSATGRFLAGQLDVVDAP</sequence>
<evidence type="ECO:0000256" key="8">
    <source>
        <dbReference type="ARBA" id="ARBA00022771"/>
    </source>
</evidence>
<dbReference type="Gene3D" id="3.30.1490.20">
    <property type="entry name" value="ATP-grasp fold, A domain"/>
    <property type="match status" value="1"/>
</dbReference>
<dbReference type="Pfam" id="PF17760">
    <property type="entry name" value="UvrA_inter"/>
    <property type="match status" value="1"/>
</dbReference>
<dbReference type="InterPro" id="IPR041102">
    <property type="entry name" value="UvrA_inter"/>
</dbReference>
<dbReference type="PROSITE" id="PS00211">
    <property type="entry name" value="ABC_TRANSPORTER_1"/>
    <property type="match status" value="1"/>
</dbReference>
<keyword evidence="7" id="KW-0228">DNA excision</keyword>
<evidence type="ECO:0000256" key="4">
    <source>
        <dbReference type="ARBA" id="ARBA00022737"/>
    </source>
</evidence>
<evidence type="ECO:0000256" key="6">
    <source>
        <dbReference type="ARBA" id="ARBA00022763"/>
    </source>
</evidence>
<protein>
    <recommendedName>
        <fullName evidence="15">UvrABC system protein A</fullName>
    </recommendedName>
    <alternativeName>
        <fullName evidence="16">Excinuclease ABC subunit A</fullName>
    </alternativeName>
</protein>
<evidence type="ECO:0000256" key="7">
    <source>
        <dbReference type="ARBA" id="ARBA00022769"/>
    </source>
</evidence>
<keyword evidence="6" id="KW-0227">DNA damage</keyword>
<dbReference type="GO" id="GO:0005737">
    <property type="term" value="C:cytoplasm"/>
    <property type="evidence" value="ECO:0007669"/>
    <property type="project" value="UniProtKB-SubCell"/>
</dbReference>
<dbReference type="GO" id="GO:0008270">
    <property type="term" value="F:zinc ion binding"/>
    <property type="evidence" value="ECO:0007669"/>
    <property type="project" value="UniProtKB-KW"/>
</dbReference>
<dbReference type="InterPro" id="IPR017871">
    <property type="entry name" value="ABC_transporter-like_CS"/>
</dbReference>
<dbReference type="Gene3D" id="1.20.1580.10">
    <property type="entry name" value="ABC transporter ATPase like domain"/>
    <property type="match status" value="3"/>
</dbReference>
<dbReference type="GO" id="GO:0016887">
    <property type="term" value="F:ATP hydrolysis activity"/>
    <property type="evidence" value="ECO:0007669"/>
    <property type="project" value="InterPro"/>
</dbReference>
<evidence type="ECO:0000259" key="17">
    <source>
        <dbReference type="PROSITE" id="PS50893"/>
    </source>
</evidence>
<dbReference type="InterPro" id="IPR041552">
    <property type="entry name" value="UvrA_DNA-bd"/>
</dbReference>
<evidence type="ECO:0000256" key="15">
    <source>
        <dbReference type="ARBA" id="ARBA00039316"/>
    </source>
</evidence>
<evidence type="ECO:0000256" key="16">
    <source>
        <dbReference type="ARBA" id="ARBA00042156"/>
    </source>
</evidence>
<dbReference type="GO" id="GO:0009380">
    <property type="term" value="C:excinuclease repair complex"/>
    <property type="evidence" value="ECO:0007669"/>
    <property type="project" value="InterPro"/>
</dbReference>
<dbReference type="KEGG" id="bgok:Pr1d_21190"/>
<evidence type="ECO:0000256" key="1">
    <source>
        <dbReference type="ARBA" id="ARBA00004496"/>
    </source>
</evidence>
<dbReference type="InterPro" id="IPR004602">
    <property type="entry name" value="UvrA"/>
</dbReference>
<keyword evidence="19" id="KW-1185">Reference proteome</keyword>
<keyword evidence="3" id="KW-0479">Metal-binding</keyword>
<dbReference type="PROSITE" id="PS50893">
    <property type="entry name" value="ABC_TRANSPORTER_2"/>
    <property type="match status" value="1"/>
</dbReference>
<name>A0A5B9Q746_9BACT</name>
<evidence type="ECO:0000256" key="3">
    <source>
        <dbReference type="ARBA" id="ARBA00022723"/>
    </source>
</evidence>
<dbReference type="GO" id="GO:0005524">
    <property type="term" value="F:ATP binding"/>
    <property type="evidence" value="ECO:0007669"/>
    <property type="project" value="UniProtKB-KW"/>
</dbReference>
<dbReference type="GO" id="GO:0004518">
    <property type="term" value="F:nuclease activity"/>
    <property type="evidence" value="ECO:0007669"/>
    <property type="project" value="UniProtKB-KW"/>
</dbReference>
<evidence type="ECO:0000256" key="11">
    <source>
        <dbReference type="ARBA" id="ARBA00022881"/>
    </source>
</evidence>
<keyword evidence="2" id="KW-0963">Cytoplasm</keyword>
<dbReference type="RefSeq" id="WP_148073427.1">
    <property type="nucleotide sequence ID" value="NZ_CP042913.1"/>
</dbReference>
<dbReference type="PANTHER" id="PTHR43152">
    <property type="entry name" value="UVRABC SYSTEM PROTEIN A"/>
    <property type="match status" value="1"/>
</dbReference>
<comment type="subcellular location">
    <subcellularLocation>
        <location evidence="1">Cytoplasm</location>
    </subcellularLocation>
</comment>
<evidence type="ECO:0000256" key="12">
    <source>
        <dbReference type="ARBA" id="ARBA00023125"/>
    </source>
</evidence>
<dbReference type="GO" id="GO:0006289">
    <property type="term" value="P:nucleotide-excision repair"/>
    <property type="evidence" value="ECO:0007669"/>
    <property type="project" value="InterPro"/>
</dbReference>
<evidence type="ECO:0000256" key="9">
    <source>
        <dbReference type="ARBA" id="ARBA00022833"/>
    </source>
</evidence>
<evidence type="ECO:0000256" key="5">
    <source>
        <dbReference type="ARBA" id="ARBA00022741"/>
    </source>
</evidence>
<evidence type="ECO:0000256" key="10">
    <source>
        <dbReference type="ARBA" id="ARBA00022840"/>
    </source>
</evidence>
<comment type="similarity">
    <text evidence="14">Belongs to the ABC transporter superfamily. UvrA family.</text>
</comment>
<evidence type="ECO:0000313" key="18">
    <source>
        <dbReference type="EMBL" id="QEG34834.1"/>
    </source>
</evidence>
<dbReference type="OrthoDB" id="9809851at2"/>
<dbReference type="Pfam" id="PF17755">
    <property type="entry name" value="UvrA_DNA-bind"/>
    <property type="match status" value="1"/>
</dbReference>
<keyword evidence="13" id="KW-0234">DNA repair</keyword>
<dbReference type="NCBIfam" id="TIGR00630">
    <property type="entry name" value="uvra"/>
    <property type="match status" value="1"/>
</dbReference>
<dbReference type="EMBL" id="CP042913">
    <property type="protein sequence ID" value="QEG34834.1"/>
    <property type="molecule type" value="Genomic_DNA"/>
</dbReference>
<organism evidence="18 19">
    <name type="scientific">Bythopirellula goksoeyrii</name>
    <dbReference type="NCBI Taxonomy" id="1400387"/>
    <lineage>
        <taxon>Bacteria</taxon>
        <taxon>Pseudomonadati</taxon>
        <taxon>Planctomycetota</taxon>
        <taxon>Planctomycetia</taxon>
        <taxon>Pirellulales</taxon>
        <taxon>Lacipirellulaceae</taxon>
        <taxon>Bythopirellula</taxon>
    </lineage>
</organism>
<keyword evidence="12" id="KW-0238">DNA-binding</keyword>
<dbReference type="InterPro" id="IPR027417">
    <property type="entry name" value="P-loop_NTPase"/>
</dbReference>
<dbReference type="AlphaFoldDB" id="A0A5B9Q746"/>
<evidence type="ECO:0000313" key="19">
    <source>
        <dbReference type="Proteomes" id="UP000323917"/>
    </source>
</evidence>
<gene>
    <name evidence="18" type="primary">uvrA_2</name>
    <name evidence="18" type="ORF">Pr1d_21190</name>
</gene>
<feature type="domain" description="ABC transporter" evidence="17">
    <location>
        <begin position="608"/>
        <end position="931"/>
    </location>
</feature>
<keyword evidence="5" id="KW-0547">Nucleotide-binding</keyword>
<keyword evidence="11" id="KW-0267">Excision nuclease</keyword>
<dbReference type="SUPFAM" id="SSF52540">
    <property type="entry name" value="P-loop containing nucleoside triphosphate hydrolases"/>
    <property type="match status" value="2"/>
</dbReference>
<dbReference type="Gene3D" id="3.40.50.300">
    <property type="entry name" value="P-loop containing nucleotide triphosphate hydrolases"/>
    <property type="match status" value="3"/>
</dbReference>
<dbReference type="InterPro" id="IPR003439">
    <property type="entry name" value="ABC_transporter-like_ATP-bd"/>
</dbReference>
<dbReference type="InterPro" id="IPR013815">
    <property type="entry name" value="ATP_grasp_subdomain_1"/>
</dbReference>
<dbReference type="PANTHER" id="PTHR43152:SF3">
    <property type="entry name" value="UVRABC SYSTEM PROTEIN A"/>
    <property type="match status" value="1"/>
</dbReference>
<evidence type="ECO:0000256" key="13">
    <source>
        <dbReference type="ARBA" id="ARBA00023204"/>
    </source>
</evidence>
<keyword evidence="8" id="KW-0863">Zinc-finger</keyword>